<protein>
    <recommendedName>
        <fullName evidence="3">DUF3168 domain-containing protein</fullName>
    </recommendedName>
</protein>
<dbReference type="RefSeq" id="WP_381077427.1">
    <property type="nucleotide sequence ID" value="NZ_JBHUDX010000004.1"/>
</dbReference>
<keyword evidence="2" id="KW-1185">Reference proteome</keyword>
<organism evidence="1 2">
    <name type="scientific">Streptomyces caeni</name>
    <dbReference type="NCBI Taxonomy" id="2307231"/>
    <lineage>
        <taxon>Bacteria</taxon>
        <taxon>Bacillati</taxon>
        <taxon>Actinomycetota</taxon>
        <taxon>Actinomycetes</taxon>
        <taxon>Kitasatosporales</taxon>
        <taxon>Streptomycetaceae</taxon>
        <taxon>Streptomyces</taxon>
    </lineage>
</organism>
<dbReference type="EMBL" id="JBHUDX010000004">
    <property type="protein sequence ID" value="MFD1656995.1"/>
    <property type="molecule type" value="Genomic_DNA"/>
</dbReference>
<evidence type="ECO:0008006" key="3">
    <source>
        <dbReference type="Google" id="ProtNLM"/>
    </source>
</evidence>
<name>A0ABW4ILH2_9ACTN</name>
<reference evidence="2" key="1">
    <citation type="journal article" date="2019" name="Int. J. Syst. Evol. Microbiol.">
        <title>The Global Catalogue of Microorganisms (GCM) 10K type strain sequencing project: providing services to taxonomists for standard genome sequencing and annotation.</title>
        <authorList>
            <consortium name="The Broad Institute Genomics Platform"/>
            <consortium name="The Broad Institute Genome Sequencing Center for Infectious Disease"/>
            <person name="Wu L."/>
            <person name="Ma J."/>
        </authorList>
    </citation>
    <scope>NUCLEOTIDE SEQUENCE [LARGE SCALE GENOMIC DNA]</scope>
    <source>
        <strain evidence="2">CGMCC 1.12470</strain>
    </source>
</reference>
<sequence>MIAWESTVPAAIDGLVAAFTTAEGLAGVVVLDGPEVREPSAMEVVSVGYPGADDEFAVDGSVSADGMASSPDLERYSVQCAAAVLDGSGNVRAARQRVYALVAACGEAIARDRTLGGAVLQATIGSTSLRQTQDSRGVTATVVFSVDCDAFTSP</sequence>
<proteinExistence type="predicted"/>
<accession>A0ABW4ILH2</accession>
<comment type="caution">
    <text evidence="1">The sequence shown here is derived from an EMBL/GenBank/DDBJ whole genome shotgun (WGS) entry which is preliminary data.</text>
</comment>
<dbReference type="Proteomes" id="UP001597261">
    <property type="component" value="Unassembled WGS sequence"/>
</dbReference>
<evidence type="ECO:0000313" key="1">
    <source>
        <dbReference type="EMBL" id="MFD1656995.1"/>
    </source>
</evidence>
<evidence type="ECO:0000313" key="2">
    <source>
        <dbReference type="Proteomes" id="UP001597261"/>
    </source>
</evidence>
<gene>
    <name evidence="1" type="ORF">ACFSL4_01775</name>
</gene>